<proteinExistence type="predicted"/>
<organism evidence="2 3">
    <name type="scientific">Bowmanella pacifica</name>
    <dbReference type="NCBI Taxonomy" id="502051"/>
    <lineage>
        <taxon>Bacteria</taxon>
        <taxon>Pseudomonadati</taxon>
        <taxon>Pseudomonadota</taxon>
        <taxon>Gammaproteobacteria</taxon>
        <taxon>Alteromonadales</taxon>
        <taxon>Alteromonadaceae</taxon>
        <taxon>Bowmanella</taxon>
    </lineage>
</organism>
<dbReference type="PROSITE" id="PS51186">
    <property type="entry name" value="GNAT"/>
    <property type="match status" value="1"/>
</dbReference>
<dbReference type="PANTHER" id="PTHR43441">
    <property type="entry name" value="RIBOSOMAL-PROTEIN-SERINE ACETYLTRANSFERASE"/>
    <property type="match status" value="1"/>
</dbReference>
<feature type="domain" description="N-acetyltransferase" evidence="1">
    <location>
        <begin position="14"/>
        <end position="180"/>
    </location>
</feature>
<dbReference type="GO" id="GO:1990189">
    <property type="term" value="F:protein N-terminal-serine acetyltransferase activity"/>
    <property type="evidence" value="ECO:0007669"/>
    <property type="project" value="TreeGrafter"/>
</dbReference>
<keyword evidence="3" id="KW-1185">Reference proteome</keyword>
<dbReference type="Pfam" id="PF13302">
    <property type="entry name" value="Acetyltransf_3"/>
    <property type="match status" value="1"/>
</dbReference>
<reference evidence="2" key="1">
    <citation type="journal article" date="2014" name="Int. J. Syst. Evol. Microbiol.">
        <title>Complete genome sequence of Corynebacterium casei LMG S-19264T (=DSM 44701T), isolated from a smear-ripened cheese.</title>
        <authorList>
            <consortium name="US DOE Joint Genome Institute (JGI-PGF)"/>
            <person name="Walter F."/>
            <person name="Albersmeier A."/>
            <person name="Kalinowski J."/>
            <person name="Ruckert C."/>
        </authorList>
    </citation>
    <scope>NUCLEOTIDE SEQUENCE</scope>
    <source>
        <strain evidence="2">CGMCC 1.7086</strain>
    </source>
</reference>
<dbReference type="InterPro" id="IPR051908">
    <property type="entry name" value="Ribosomal_N-acetyltransferase"/>
</dbReference>
<dbReference type="SUPFAM" id="SSF55729">
    <property type="entry name" value="Acyl-CoA N-acyltransferases (Nat)"/>
    <property type="match status" value="1"/>
</dbReference>
<dbReference type="Gene3D" id="3.40.630.30">
    <property type="match status" value="1"/>
</dbReference>
<evidence type="ECO:0000313" key="3">
    <source>
        <dbReference type="Proteomes" id="UP000606935"/>
    </source>
</evidence>
<dbReference type="PANTHER" id="PTHR43441:SF11">
    <property type="entry name" value="RIBOSOMAL-PROTEIN-SERINE ACETYLTRANSFERASE"/>
    <property type="match status" value="1"/>
</dbReference>
<dbReference type="EMBL" id="BMLS01000003">
    <property type="protein sequence ID" value="GGO70039.1"/>
    <property type="molecule type" value="Genomic_DNA"/>
</dbReference>
<name>A0A917YYD8_9ALTE</name>
<comment type="caution">
    <text evidence="2">The sequence shown here is derived from an EMBL/GenBank/DDBJ whole genome shotgun (WGS) entry which is preliminary data.</text>
</comment>
<gene>
    <name evidence="2" type="ORF">GCM10010982_22600</name>
</gene>
<dbReference type="GO" id="GO:0005737">
    <property type="term" value="C:cytoplasm"/>
    <property type="evidence" value="ECO:0007669"/>
    <property type="project" value="TreeGrafter"/>
</dbReference>
<dbReference type="InterPro" id="IPR016181">
    <property type="entry name" value="Acyl_CoA_acyltransferase"/>
</dbReference>
<evidence type="ECO:0000259" key="1">
    <source>
        <dbReference type="PROSITE" id="PS51186"/>
    </source>
</evidence>
<reference evidence="2" key="2">
    <citation type="submission" date="2020-09" db="EMBL/GenBank/DDBJ databases">
        <authorList>
            <person name="Sun Q."/>
            <person name="Zhou Y."/>
        </authorList>
    </citation>
    <scope>NUCLEOTIDE SEQUENCE</scope>
    <source>
        <strain evidence="2">CGMCC 1.7086</strain>
    </source>
</reference>
<dbReference type="RefSeq" id="WP_188694864.1">
    <property type="nucleotide sequence ID" value="NZ_BMLS01000003.1"/>
</dbReference>
<sequence>MPGVPILALTSERLVLRPLVAGDAEALFKIFSDPQVMTYWYTPPWKDISDAHQYIADTQQAMELEAQYVFAIVDKNTDALMGKCMLWHIQPDSRRAEIGFGLGVEFWGKGYIQEAGRLLLDFAFSQLNLNRLEAEIDPENLGSAKALQRLGFQQEGYLPQRWIVDGHMSDSALYGLLRQDFAL</sequence>
<dbReference type="AlphaFoldDB" id="A0A917YYD8"/>
<dbReference type="Proteomes" id="UP000606935">
    <property type="component" value="Unassembled WGS sequence"/>
</dbReference>
<dbReference type="InterPro" id="IPR000182">
    <property type="entry name" value="GNAT_dom"/>
</dbReference>
<accession>A0A917YYD8</accession>
<evidence type="ECO:0000313" key="2">
    <source>
        <dbReference type="EMBL" id="GGO70039.1"/>
    </source>
</evidence>
<dbReference type="GO" id="GO:0008999">
    <property type="term" value="F:protein-N-terminal-alanine acetyltransferase activity"/>
    <property type="evidence" value="ECO:0007669"/>
    <property type="project" value="TreeGrafter"/>
</dbReference>
<protein>
    <submittedName>
        <fullName evidence="2">N-acetyltransferase</fullName>
    </submittedName>
</protein>